<gene>
    <name evidence="2" type="ORF">SAMN02745163_04494</name>
</gene>
<keyword evidence="3" id="KW-1185">Reference proteome</keyword>
<feature type="transmembrane region" description="Helical" evidence="1">
    <location>
        <begin position="15"/>
        <end position="33"/>
    </location>
</feature>
<dbReference type="AlphaFoldDB" id="A0A1M6VGE2"/>
<keyword evidence="1" id="KW-0812">Transmembrane</keyword>
<keyword evidence="1" id="KW-0472">Membrane</keyword>
<evidence type="ECO:0000313" key="2">
    <source>
        <dbReference type="EMBL" id="SHK80607.1"/>
    </source>
</evidence>
<sequence length="49" mass="5423">MLIIGITMCILVKNATRYIGVGLISLSATYLFIDTLDAYSKFKSIHKGK</sequence>
<dbReference type="RefSeq" id="WP_159433291.1">
    <property type="nucleotide sequence ID" value="NZ_FQZB01000029.1"/>
</dbReference>
<proteinExistence type="predicted"/>
<accession>A0A1M6VGE2</accession>
<organism evidence="2 3">
    <name type="scientific">Clostridium cavendishii DSM 21758</name>
    <dbReference type="NCBI Taxonomy" id="1121302"/>
    <lineage>
        <taxon>Bacteria</taxon>
        <taxon>Bacillati</taxon>
        <taxon>Bacillota</taxon>
        <taxon>Clostridia</taxon>
        <taxon>Eubacteriales</taxon>
        <taxon>Clostridiaceae</taxon>
        <taxon>Clostridium</taxon>
    </lineage>
</organism>
<evidence type="ECO:0000256" key="1">
    <source>
        <dbReference type="SAM" id="Phobius"/>
    </source>
</evidence>
<dbReference type="STRING" id="1121302.SAMN02745163_04494"/>
<protein>
    <submittedName>
        <fullName evidence="2">Uncharacterized protein</fullName>
    </submittedName>
</protein>
<name>A0A1M6VGE2_9CLOT</name>
<keyword evidence="1" id="KW-1133">Transmembrane helix</keyword>
<evidence type="ECO:0000313" key="3">
    <source>
        <dbReference type="Proteomes" id="UP000184310"/>
    </source>
</evidence>
<dbReference type="EMBL" id="FQZB01000029">
    <property type="protein sequence ID" value="SHK80607.1"/>
    <property type="molecule type" value="Genomic_DNA"/>
</dbReference>
<dbReference type="Proteomes" id="UP000184310">
    <property type="component" value="Unassembled WGS sequence"/>
</dbReference>
<reference evidence="2 3" key="1">
    <citation type="submission" date="2016-11" db="EMBL/GenBank/DDBJ databases">
        <authorList>
            <person name="Jaros S."/>
            <person name="Januszkiewicz K."/>
            <person name="Wedrychowicz H."/>
        </authorList>
    </citation>
    <scope>NUCLEOTIDE SEQUENCE [LARGE SCALE GENOMIC DNA]</scope>
    <source>
        <strain evidence="2 3">DSM 21758</strain>
    </source>
</reference>